<dbReference type="OrthoDB" id="1480588at2759"/>
<comment type="caution">
    <text evidence="1">The sequence shown here is derived from an EMBL/GenBank/DDBJ whole genome shotgun (WGS) entry which is preliminary data.</text>
</comment>
<dbReference type="AlphaFoldDB" id="A0A1R3IZD9"/>
<dbReference type="Pfam" id="PF07646">
    <property type="entry name" value="Kelch_2"/>
    <property type="match status" value="1"/>
</dbReference>
<dbReference type="InterPro" id="IPR011498">
    <property type="entry name" value="Kelch_2"/>
</dbReference>
<organism evidence="1 2">
    <name type="scientific">Corchorus olitorius</name>
    <dbReference type="NCBI Taxonomy" id="93759"/>
    <lineage>
        <taxon>Eukaryota</taxon>
        <taxon>Viridiplantae</taxon>
        <taxon>Streptophyta</taxon>
        <taxon>Embryophyta</taxon>
        <taxon>Tracheophyta</taxon>
        <taxon>Spermatophyta</taxon>
        <taxon>Magnoliopsida</taxon>
        <taxon>eudicotyledons</taxon>
        <taxon>Gunneridae</taxon>
        <taxon>Pentapetalae</taxon>
        <taxon>rosids</taxon>
        <taxon>malvids</taxon>
        <taxon>Malvales</taxon>
        <taxon>Malvaceae</taxon>
        <taxon>Grewioideae</taxon>
        <taxon>Apeibeae</taxon>
        <taxon>Corchorus</taxon>
    </lineage>
</organism>
<keyword evidence="2" id="KW-1185">Reference proteome</keyword>
<dbReference type="Gene3D" id="2.120.10.80">
    <property type="entry name" value="Kelch-type beta propeller"/>
    <property type="match status" value="1"/>
</dbReference>
<dbReference type="EMBL" id="AWUE01017223">
    <property type="protein sequence ID" value="OMO87941.1"/>
    <property type="molecule type" value="Genomic_DNA"/>
</dbReference>
<evidence type="ECO:0000313" key="1">
    <source>
        <dbReference type="EMBL" id="OMO87941.1"/>
    </source>
</evidence>
<dbReference type="PANTHER" id="PTHR24414">
    <property type="entry name" value="F-BOX/KELCH-REPEAT PROTEIN SKIP4"/>
    <property type="match status" value="1"/>
</dbReference>
<reference evidence="2" key="1">
    <citation type="submission" date="2013-09" db="EMBL/GenBank/DDBJ databases">
        <title>Corchorus olitorius genome sequencing.</title>
        <authorList>
            <person name="Alam M."/>
            <person name="Haque M.S."/>
            <person name="Islam M.S."/>
            <person name="Emdad E.M."/>
            <person name="Islam M.M."/>
            <person name="Ahmed B."/>
            <person name="Halim A."/>
            <person name="Hossen Q.M.M."/>
            <person name="Hossain M.Z."/>
            <person name="Ahmed R."/>
            <person name="Khan M.M."/>
            <person name="Islam R."/>
            <person name="Rashid M.M."/>
            <person name="Khan S.A."/>
            <person name="Rahman M.S."/>
            <person name="Alam M."/>
            <person name="Yahiya A.S."/>
            <person name="Khan M.S."/>
            <person name="Azam M.S."/>
            <person name="Haque T."/>
            <person name="Lashkar M.Z.H."/>
            <person name="Akhand A.I."/>
            <person name="Morshed G."/>
            <person name="Roy S."/>
            <person name="Uddin K.S."/>
            <person name="Rabeya T."/>
            <person name="Hossain A.S."/>
            <person name="Chowdhury A."/>
            <person name="Snigdha A.R."/>
            <person name="Mortoza M.S."/>
            <person name="Matin S.A."/>
            <person name="Hoque S.M.E."/>
            <person name="Islam M.K."/>
            <person name="Roy D.K."/>
            <person name="Haider R."/>
            <person name="Moosa M.M."/>
            <person name="Elias S.M."/>
            <person name="Hasan A.M."/>
            <person name="Jahan S."/>
            <person name="Shafiuddin M."/>
            <person name="Mahmood N."/>
            <person name="Shommy N.S."/>
        </authorList>
    </citation>
    <scope>NUCLEOTIDE SEQUENCE [LARGE SCALE GENOMIC DNA]</scope>
    <source>
        <strain evidence="2">cv. O-4</strain>
    </source>
</reference>
<dbReference type="Proteomes" id="UP000187203">
    <property type="component" value="Unassembled WGS sequence"/>
</dbReference>
<sequence length="247" mass="28976">MNIGRNSPHVCAVDGKIYVFGGARRAWYEYDGGFIGDVYDPVKDKWDCLPKLADFWGHSHVSPMNVVLDDPKDTTNKLILLHIRHTKPLYAYNVRKKIWECFDDEFGDEFPSSYYMWPTNVVVDNFLCCYFTRGGFFSYDLNGKEWHNIHGILGLESDDRFHPTMKEYEPALFHLGGNILCFLWSYDQHRSYDYCGQYLIGCAKFKLVATNDKRSERDQSSLSLTQHRLGYFRLQVHDYRPESYVLL</sequence>
<protein>
    <submittedName>
        <fullName evidence="1">Kelch repeat type 1</fullName>
    </submittedName>
</protein>
<accession>A0A1R3IZD9</accession>
<proteinExistence type="predicted"/>
<dbReference type="InterPro" id="IPR015915">
    <property type="entry name" value="Kelch-typ_b-propeller"/>
</dbReference>
<gene>
    <name evidence="1" type="ORF">COLO4_20526</name>
</gene>
<name>A0A1R3IZD9_9ROSI</name>
<dbReference type="PANTHER" id="PTHR24414:SF23">
    <property type="entry name" value="F-BOX_KELCH-REPEAT PROTEIN SKIP6"/>
    <property type="match status" value="1"/>
</dbReference>
<dbReference type="SUPFAM" id="SSF117281">
    <property type="entry name" value="Kelch motif"/>
    <property type="match status" value="1"/>
</dbReference>
<evidence type="ECO:0000313" key="2">
    <source>
        <dbReference type="Proteomes" id="UP000187203"/>
    </source>
</evidence>
<dbReference type="InterPro" id="IPR050354">
    <property type="entry name" value="F-box/kelch-repeat_ARATH"/>
</dbReference>